<dbReference type="InterPro" id="IPR032526">
    <property type="entry name" value="DUF4960"/>
</dbReference>
<reference evidence="3 4" key="1">
    <citation type="submission" date="2018-02" db="EMBL/GenBank/DDBJ databases">
        <title>Genomic Encyclopedia of Archaeal and Bacterial Type Strains, Phase II (KMG-II): from individual species to whole genera.</title>
        <authorList>
            <person name="Goeker M."/>
        </authorList>
    </citation>
    <scope>NUCLEOTIDE SEQUENCE [LARGE SCALE GENOMIC DNA]</scope>
    <source>
        <strain evidence="3 4">DSM 21165</strain>
    </source>
</reference>
<dbReference type="Pfam" id="PF16324">
    <property type="entry name" value="DUF4960"/>
    <property type="match status" value="1"/>
</dbReference>
<gene>
    <name evidence="3" type="ORF">CLV33_102398</name>
</gene>
<dbReference type="EMBL" id="PVEO01000002">
    <property type="protein sequence ID" value="PQV50534.1"/>
    <property type="molecule type" value="Genomic_DNA"/>
</dbReference>
<feature type="domain" description="DUF5018" evidence="2">
    <location>
        <begin position="73"/>
        <end position="205"/>
    </location>
</feature>
<evidence type="ECO:0000313" key="3">
    <source>
        <dbReference type="EMBL" id="PQV50534.1"/>
    </source>
</evidence>
<name>A0A362X5F9_9FLAO</name>
<comment type="caution">
    <text evidence="3">The sequence shown here is derived from an EMBL/GenBank/DDBJ whole genome shotgun (WGS) entry which is preliminary data.</text>
</comment>
<accession>A0A362X5F9</accession>
<dbReference type="Proteomes" id="UP000251545">
    <property type="component" value="Unassembled WGS sequence"/>
</dbReference>
<dbReference type="RefSeq" id="WP_146109713.1">
    <property type="nucleotide sequence ID" value="NZ_PVEO01000002.1"/>
</dbReference>
<dbReference type="Gene3D" id="2.60.40.2340">
    <property type="match status" value="3"/>
</dbReference>
<evidence type="ECO:0000313" key="4">
    <source>
        <dbReference type="Proteomes" id="UP000251545"/>
    </source>
</evidence>
<sequence>MKNISKVIKLGLFLFVGMLFTVTLSCNDDITFEDQVPDYAYSIIRSFDINNQSATINHSTGTITLTLPAGTNVSNLTVNMSLPEGATVEPASGSTVDFSEGPVVFTISNNGVSRPYTATVAAYGDPKIMTFSIGENDGVIDQENATIQVTVGSEANIKALAPQYTIPGGTTSTPQSGVAQDFTNPVKYTVLSNDGFTGKSYFVTVTQLQKALITSFKTGTDVCSVTGIIDDETSTINLDFPAGADLSAIAPIIEVTEGSTLSPASGVAQDFSAGAIEYAVTNVEGITKTYTVNARTITSSNKIAFISGADCVESISEPDTKAAALWLKANYAEDFVYLKASALTSADLANTEMVLLYWDNTGSQDMPDGGITTDKVEIITNYYKAGGHLMVEGFAINLLDDIGRININGTLLTNEGGNTNPVGGENLDAWGLRGSYTTPSPAASANHPILAGLDQGTTDYYPMNNANYKEDRNFGIDFGGEYNSLFTQPHCSEERALEFETATNSVLIRWYEWLDARGCGIGLAEFKPQGEYLGTMIVNTGGWLEWSMEDNNGAVNDYQGNIHLLHANVIDYLLN</sequence>
<proteinExistence type="predicted"/>
<dbReference type="AlphaFoldDB" id="A0A362X5F9"/>
<dbReference type="InterPro" id="IPR032186">
    <property type="entry name" value="DUF5018"/>
</dbReference>
<evidence type="ECO:0000259" key="2">
    <source>
        <dbReference type="Pfam" id="PF16410"/>
    </source>
</evidence>
<protein>
    <submittedName>
        <fullName evidence="3">Uncharacterized protein DUF4960</fullName>
    </submittedName>
</protein>
<organism evidence="3 4">
    <name type="scientific">Jejuia pallidilutea</name>
    <dbReference type="NCBI Taxonomy" id="504487"/>
    <lineage>
        <taxon>Bacteria</taxon>
        <taxon>Pseudomonadati</taxon>
        <taxon>Bacteroidota</taxon>
        <taxon>Flavobacteriia</taxon>
        <taxon>Flavobacteriales</taxon>
        <taxon>Flavobacteriaceae</taxon>
        <taxon>Jejuia</taxon>
    </lineage>
</organism>
<dbReference type="PROSITE" id="PS51257">
    <property type="entry name" value="PROKAR_LIPOPROTEIN"/>
    <property type="match status" value="1"/>
</dbReference>
<evidence type="ECO:0000259" key="1">
    <source>
        <dbReference type="Pfam" id="PF16324"/>
    </source>
</evidence>
<dbReference type="Pfam" id="PF16410">
    <property type="entry name" value="DUF5018"/>
    <property type="match status" value="1"/>
</dbReference>
<feature type="domain" description="DUF4960" evidence="1">
    <location>
        <begin position="305"/>
        <end position="573"/>
    </location>
</feature>